<dbReference type="SUPFAM" id="SSF51120">
    <property type="entry name" value="beta-Roll"/>
    <property type="match status" value="3"/>
</dbReference>
<evidence type="ECO:0000313" key="5">
    <source>
        <dbReference type="Proteomes" id="UP001255416"/>
    </source>
</evidence>
<dbReference type="InterPro" id="IPR050557">
    <property type="entry name" value="RTX_toxin/Mannuronan_C5-epim"/>
</dbReference>
<comment type="subcellular location">
    <subcellularLocation>
        <location evidence="1">Secreted</location>
    </subcellularLocation>
</comment>
<organism evidence="4 5">
    <name type="scientific">Sedimentitalea todarodis</name>
    <dbReference type="NCBI Taxonomy" id="1631240"/>
    <lineage>
        <taxon>Bacteria</taxon>
        <taxon>Pseudomonadati</taxon>
        <taxon>Pseudomonadota</taxon>
        <taxon>Alphaproteobacteria</taxon>
        <taxon>Rhodobacterales</taxon>
        <taxon>Paracoccaceae</taxon>
        <taxon>Sedimentitalea</taxon>
    </lineage>
</organism>
<feature type="region of interest" description="Disordered" evidence="3">
    <location>
        <begin position="33"/>
        <end position="54"/>
    </location>
</feature>
<dbReference type="PANTHER" id="PTHR38340:SF1">
    <property type="entry name" value="S-LAYER PROTEIN"/>
    <property type="match status" value="1"/>
</dbReference>
<sequence>MITGTIGNDILIGNSGNNVIKGLDGDDILNGRKGQDTLRGGNGDDTLRGQNGNDRLYGGSGNDELFGGDGDDWLNPGSNISFDNIWAGNGNDTVVLSDISTGYAAVMHDDLSESVIINIDGSANTASVNKGTNGTTVITDVTEPLFATTSFGGLGISGTDFDDIFNISLGSGGWMLAIGGAGNDTFNIGIGTGRIRLDYRDAENGVSIDLTQGMAFDDGHGDIDTIIGQGRVWEVATERFNDTVIGSANDESFILYAGTDTVDGRGGIDRLRYDKTGVEGLVLDLSTGTGTGIWNGDGFNHTISNIESVFGSRTDDILRGDSEDNYLWGNLGDDELFGGSGRDELVGAEGKDNLWGGNGSDTMWGGNGSDTLKGEQGNDDLIGQNGNDKMFGGGGRDRLWGEVGNDKLRGGAGNDEIQGQDGNDKLFGGADDDTLWGQDGNDELNGGAGNDSMIGGLGIDTFVFSAGNDIIYDFNTIDMINLESVASITGFNDLRNNHATDVGGNLVIDDGSGNSFTLIGVSEASLQANDFLF</sequence>
<comment type="caution">
    <text evidence="4">The sequence shown here is derived from an EMBL/GenBank/DDBJ whole genome shotgun (WGS) entry which is preliminary data.</text>
</comment>
<dbReference type="PANTHER" id="PTHR38340">
    <property type="entry name" value="S-LAYER PROTEIN"/>
    <property type="match status" value="1"/>
</dbReference>
<dbReference type="InterPro" id="IPR018511">
    <property type="entry name" value="Hemolysin-typ_Ca-bd_CS"/>
</dbReference>
<keyword evidence="2" id="KW-0964">Secreted</keyword>
<gene>
    <name evidence="4" type="ORF">QO231_09270</name>
</gene>
<dbReference type="PROSITE" id="PS00330">
    <property type="entry name" value="HEMOLYSIN_CALCIUM"/>
    <property type="match status" value="2"/>
</dbReference>
<dbReference type="Pfam" id="PF00353">
    <property type="entry name" value="HemolysinCabind"/>
    <property type="match status" value="7"/>
</dbReference>
<keyword evidence="5" id="KW-1185">Reference proteome</keyword>
<evidence type="ECO:0000256" key="2">
    <source>
        <dbReference type="ARBA" id="ARBA00022525"/>
    </source>
</evidence>
<proteinExistence type="predicted"/>
<dbReference type="InterPro" id="IPR001343">
    <property type="entry name" value="Hemolysn_Ca-bd"/>
</dbReference>
<dbReference type="Proteomes" id="UP001255416">
    <property type="component" value="Unassembled WGS sequence"/>
</dbReference>
<name>A0ABU3VCY9_9RHOB</name>
<dbReference type="RefSeq" id="WP_316775388.1">
    <property type="nucleotide sequence ID" value="NZ_JASMWN010000005.1"/>
</dbReference>
<dbReference type="Gene3D" id="2.150.10.10">
    <property type="entry name" value="Serralysin-like metalloprotease, C-terminal"/>
    <property type="match status" value="4"/>
</dbReference>
<dbReference type="EMBL" id="JASMWN010000005">
    <property type="protein sequence ID" value="MDU9004043.1"/>
    <property type="molecule type" value="Genomic_DNA"/>
</dbReference>
<reference evidence="5" key="1">
    <citation type="submission" date="2023-05" db="EMBL/GenBank/DDBJ databases">
        <title>Sedimentitalea sp. nov. JM2-8.</title>
        <authorList>
            <person name="Huang J."/>
        </authorList>
    </citation>
    <scope>NUCLEOTIDE SEQUENCE [LARGE SCALE GENOMIC DNA]</scope>
    <source>
        <strain evidence="5">KHS03</strain>
    </source>
</reference>
<evidence type="ECO:0000256" key="1">
    <source>
        <dbReference type="ARBA" id="ARBA00004613"/>
    </source>
</evidence>
<accession>A0ABU3VCY9</accession>
<evidence type="ECO:0000313" key="4">
    <source>
        <dbReference type="EMBL" id="MDU9004043.1"/>
    </source>
</evidence>
<dbReference type="InterPro" id="IPR011049">
    <property type="entry name" value="Serralysin-like_metalloprot_C"/>
</dbReference>
<protein>
    <submittedName>
        <fullName evidence="4">Calcium-binding protein</fullName>
    </submittedName>
</protein>
<dbReference type="PRINTS" id="PR00313">
    <property type="entry name" value="CABNDNGRPT"/>
</dbReference>
<evidence type="ECO:0000256" key="3">
    <source>
        <dbReference type="SAM" id="MobiDB-lite"/>
    </source>
</evidence>